<keyword evidence="2" id="KW-0805">Transcription regulation</keyword>
<dbReference type="PANTHER" id="PTHR31001">
    <property type="entry name" value="UNCHARACTERIZED TRANSCRIPTIONAL REGULATORY PROTEIN"/>
    <property type="match status" value="1"/>
</dbReference>
<comment type="subcellular location">
    <subcellularLocation>
        <location evidence="1">Nucleus</location>
    </subcellularLocation>
</comment>
<dbReference type="OrthoDB" id="4898680at2759"/>
<dbReference type="InterPro" id="IPR036864">
    <property type="entry name" value="Zn2-C6_fun-type_DNA-bd_sf"/>
</dbReference>
<evidence type="ECO:0000256" key="1">
    <source>
        <dbReference type="ARBA" id="ARBA00004123"/>
    </source>
</evidence>
<evidence type="ECO:0000256" key="6">
    <source>
        <dbReference type="SAM" id="MobiDB-lite"/>
    </source>
</evidence>
<dbReference type="RefSeq" id="XP_041553298.1">
    <property type="nucleotide sequence ID" value="XM_041700299.1"/>
</dbReference>
<evidence type="ECO:0000259" key="7">
    <source>
        <dbReference type="PROSITE" id="PS50048"/>
    </source>
</evidence>
<accession>A0A7R7XI94</accession>
<dbReference type="GO" id="GO:0000981">
    <property type="term" value="F:DNA-binding transcription factor activity, RNA polymerase II-specific"/>
    <property type="evidence" value="ECO:0007669"/>
    <property type="project" value="InterPro"/>
</dbReference>
<dbReference type="PANTHER" id="PTHR31001:SF53">
    <property type="entry name" value="ZN(II)2CYS6 TRANSCRIPTION FACTOR (EUROFUNG)"/>
    <property type="match status" value="1"/>
</dbReference>
<dbReference type="KEGG" id="apuu:APUU_21536A"/>
<evidence type="ECO:0000256" key="2">
    <source>
        <dbReference type="ARBA" id="ARBA00023015"/>
    </source>
</evidence>
<feature type="domain" description="Zn(2)-C6 fungal-type" evidence="7">
    <location>
        <begin position="15"/>
        <end position="47"/>
    </location>
</feature>
<protein>
    <recommendedName>
        <fullName evidence="7">Zn(2)-C6 fungal-type domain-containing protein</fullName>
    </recommendedName>
</protein>
<feature type="region of interest" description="Disordered" evidence="6">
    <location>
        <begin position="95"/>
        <end position="114"/>
    </location>
</feature>
<name>A0A7R7XI94_9EURO</name>
<dbReference type="InterPro" id="IPR001138">
    <property type="entry name" value="Zn2Cys6_DnaBD"/>
</dbReference>
<dbReference type="SMART" id="SM00066">
    <property type="entry name" value="GAL4"/>
    <property type="match status" value="1"/>
</dbReference>
<dbReference type="Pfam" id="PF00172">
    <property type="entry name" value="Zn_clus"/>
    <property type="match status" value="1"/>
</dbReference>
<evidence type="ECO:0000313" key="8">
    <source>
        <dbReference type="EMBL" id="BCS21104.1"/>
    </source>
</evidence>
<dbReference type="GO" id="GO:0008270">
    <property type="term" value="F:zinc ion binding"/>
    <property type="evidence" value="ECO:0007669"/>
    <property type="project" value="InterPro"/>
</dbReference>
<feature type="compositionally biased region" description="Basic residues" evidence="6">
    <location>
        <begin position="61"/>
        <end position="72"/>
    </location>
</feature>
<dbReference type="SUPFAM" id="SSF57701">
    <property type="entry name" value="Zn2/Cys6 DNA-binding domain"/>
    <property type="match status" value="1"/>
</dbReference>
<sequence>MATTGNLRKNGQQPSCEPCRTSKLRCDHAVPVCQRCIARQRTDQCIYHPCPLTKPRENRQRKAQSRPQRARRTTTSIEIEPDKLYDWTSKAPSVPAHKSIAQNQTPNEGEESFPSLSFLGPTSHSRDFFENLKHFGRESPTDGSTAGTAAVDPRDVEVGAQILALLEYASFYRELLDRRFELYHGMYFGPPLAWEVLARLKGLYQECIRGSTGAGRQGRLLEWSRSIFQNTATAIETHPEMTLKEYVDVIAPRWDTIGTLLGFVGRATYQISPNEAVLRQEGMPGKDKEGFRKISLAALDMCLQFSHNLGITSDPLAWATILLTTFLADMHGPTDSRASKADGDVATIIFALGLHQGKVDERAPFFLSEIRSRAIVAAYFNDKELATFLGRPPRICRRYCNLQPPVDLAWEDVVADAPVRDAALQRLSPDGWDMQEGSGGESSKARVLLLMSILREMILEVSLCYNIDDLQGMVKKIRQEANELRVGLPTFLQWSPETGNTQPAAASLHLEFLFQELLLSQTVAKRTGEATDSCIDASRQIISHILNIISKQVRLGSVDYLTCNDLSYIGLPAAGVLSKELLRQSHTHSISPSFPRAEVIQNLTIFAAHLETFFPDREGDHETRTRGLWFIRSVLDAVLSPQNTGTVSISQPESSNDLIPAVQLPGPPVTTAQPEPHALDERELDFAALWEDIDFDWDGDRRVFLS</sequence>
<evidence type="ECO:0000256" key="3">
    <source>
        <dbReference type="ARBA" id="ARBA00023125"/>
    </source>
</evidence>
<organism evidence="8 9">
    <name type="scientific">Aspergillus puulaauensis</name>
    <dbReference type="NCBI Taxonomy" id="1220207"/>
    <lineage>
        <taxon>Eukaryota</taxon>
        <taxon>Fungi</taxon>
        <taxon>Dikarya</taxon>
        <taxon>Ascomycota</taxon>
        <taxon>Pezizomycotina</taxon>
        <taxon>Eurotiomycetes</taxon>
        <taxon>Eurotiomycetidae</taxon>
        <taxon>Eurotiales</taxon>
        <taxon>Aspergillaceae</taxon>
        <taxon>Aspergillus</taxon>
    </lineage>
</organism>
<evidence type="ECO:0000313" key="9">
    <source>
        <dbReference type="Proteomes" id="UP000654913"/>
    </source>
</evidence>
<dbReference type="GO" id="GO:0005634">
    <property type="term" value="C:nucleus"/>
    <property type="evidence" value="ECO:0007669"/>
    <property type="project" value="UniProtKB-SubCell"/>
</dbReference>
<dbReference type="PROSITE" id="PS00463">
    <property type="entry name" value="ZN2_CY6_FUNGAL_1"/>
    <property type="match status" value="1"/>
</dbReference>
<keyword evidence="4" id="KW-0804">Transcription</keyword>
<dbReference type="Gene3D" id="4.10.240.10">
    <property type="entry name" value="Zn(2)-C6 fungal-type DNA-binding domain"/>
    <property type="match status" value="1"/>
</dbReference>
<dbReference type="CDD" id="cd12148">
    <property type="entry name" value="fungal_TF_MHR"/>
    <property type="match status" value="1"/>
</dbReference>
<keyword evidence="9" id="KW-1185">Reference proteome</keyword>
<reference evidence="8" key="1">
    <citation type="submission" date="2021-01" db="EMBL/GenBank/DDBJ databases">
        <authorList>
            <consortium name="Aspergillus puulaauensis MK2 genome sequencing consortium"/>
            <person name="Kazuki M."/>
            <person name="Futagami T."/>
        </authorList>
    </citation>
    <scope>NUCLEOTIDE SEQUENCE</scope>
    <source>
        <strain evidence="8">MK2</strain>
    </source>
</reference>
<dbReference type="Proteomes" id="UP000654913">
    <property type="component" value="Chromosome 2"/>
</dbReference>
<dbReference type="GeneID" id="64971109"/>
<dbReference type="EMBL" id="AP024444">
    <property type="protein sequence ID" value="BCS21104.1"/>
    <property type="molecule type" value="Genomic_DNA"/>
</dbReference>
<dbReference type="CDD" id="cd00067">
    <property type="entry name" value="GAL4"/>
    <property type="match status" value="1"/>
</dbReference>
<proteinExistence type="predicted"/>
<dbReference type="AlphaFoldDB" id="A0A7R7XI94"/>
<gene>
    <name evidence="8" type="ORF">APUU_21536A</name>
</gene>
<keyword evidence="3" id="KW-0238">DNA-binding</keyword>
<evidence type="ECO:0000256" key="5">
    <source>
        <dbReference type="ARBA" id="ARBA00023242"/>
    </source>
</evidence>
<evidence type="ECO:0000256" key="4">
    <source>
        <dbReference type="ARBA" id="ARBA00023163"/>
    </source>
</evidence>
<dbReference type="GO" id="GO:0003677">
    <property type="term" value="F:DNA binding"/>
    <property type="evidence" value="ECO:0007669"/>
    <property type="project" value="UniProtKB-KW"/>
</dbReference>
<keyword evidence="5" id="KW-0539">Nucleus</keyword>
<reference evidence="8" key="2">
    <citation type="submission" date="2021-02" db="EMBL/GenBank/DDBJ databases">
        <title>Aspergillus puulaauensis MK2 genome sequence.</title>
        <authorList>
            <person name="Futagami T."/>
            <person name="Mori K."/>
            <person name="Kadooka C."/>
            <person name="Tanaka T."/>
        </authorList>
    </citation>
    <scope>NUCLEOTIDE SEQUENCE</scope>
    <source>
        <strain evidence="8">MK2</strain>
    </source>
</reference>
<dbReference type="PROSITE" id="PS50048">
    <property type="entry name" value="ZN2_CY6_FUNGAL_2"/>
    <property type="match status" value="1"/>
</dbReference>
<feature type="region of interest" description="Disordered" evidence="6">
    <location>
        <begin position="49"/>
        <end position="75"/>
    </location>
</feature>
<dbReference type="InterPro" id="IPR050613">
    <property type="entry name" value="Sec_Metabolite_Reg"/>
</dbReference>